<feature type="region of interest" description="Disordered" evidence="1">
    <location>
        <begin position="44"/>
        <end position="94"/>
    </location>
</feature>
<gene>
    <name evidence="2" type="ORF">GGQ55_003749</name>
</gene>
<name>A0A853CJW9_9ACTN</name>
<organism evidence="2 3">
    <name type="scientific">Petropleomorpha daqingensis</name>
    <dbReference type="NCBI Taxonomy" id="2026353"/>
    <lineage>
        <taxon>Bacteria</taxon>
        <taxon>Bacillati</taxon>
        <taxon>Actinomycetota</taxon>
        <taxon>Actinomycetes</taxon>
        <taxon>Geodermatophilales</taxon>
        <taxon>Geodermatophilaceae</taxon>
        <taxon>Petropleomorpha</taxon>
    </lineage>
</organism>
<dbReference type="EMBL" id="JACBZT010000001">
    <property type="protein sequence ID" value="NYJ07471.1"/>
    <property type="molecule type" value="Genomic_DNA"/>
</dbReference>
<reference evidence="2 3" key="1">
    <citation type="submission" date="2020-07" db="EMBL/GenBank/DDBJ databases">
        <title>Sequencing the genomes of 1000 actinobacteria strains.</title>
        <authorList>
            <person name="Klenk H.-P."/>
        </authorList>
    </citation>
    <scope>NUCLEOTIDE SEQUENCE [LARGE SCALE GENOMIC DNA]</scope>
    <source>
        <strain evidence="2 3">DSM 104001</strain>
    </source>
</reference>
<evidence type="ECO:0000313" key="3">
    <source>
        <dbReference type="Proteomes" id="UP000541969"/>
    </source>
</evidence>
<protein>
    <recommendedName>
        <fullName evidence="4">DUF4352 domain-containing protein</fullName>
    </recommendedName>
</protein>
<dbReference type="Proteomes" id="UP000541969">
    <property type="component" value="Unassembled WGS sequence"/>
</dbReference>
<evidence type="ECO:0008006" key="4">
    <source>
        <dbReference type="Google" id="ProtNLM"/>
    </source>
</evidence>
<feature type="compositionally biased region" description="Low complexity" evidence="1">
    <location>
        <begin position="47"/>
        <end position="88"/>
    </location>
</feature>
<accession>A0A853CJW9</accession>
<dbReference type="AlphaFoldDB" id="A0A853CJW9"/>
<proteinExistence type="predicted"/>
<evidence type="ECO:0000313" key="2">
    <source>
        <dbReference type="EMBL" id="NYJ07471.1"/>
    </source>
</evidence>
<sequence>MTAPAPTRRSRRDLLLRRVLPALAVLVVAAVVVFLVLRGGDDGSGNAAAASSTSAAAPSTDLGLEPTESSPSVSPSPATEAPAPTVVSRPGVPEASRTVQATNGDFAATASWSDGATIRVAEAHQQVTSGTGPGELAGQPQTVFNLELVNGTDKPLDLNTVVVQATYGSGPTQASPIYDQKSVDFGGTLAPGDTATAVYSFAIPADQLGKVTLSVDVDGFRFPAVFSGAVPA</sequence>
<evidence type="ECO:0000256" key="1">
    <source>
        <dbReference type="SAM" id="MobiDB-lite"/>
    </source>
</evidence>
<dbReference type="RefSeq" id="WP_179719346.1">
    <property type="nucleotide sequence ID" value="NZ_JACBZT010000001.1"/>
</dbReference>
<keyword evidence="3" id="KW-1185">Reference proteome</keyword>
<comment type="caution">
    <text evidence="2">The sequence shown here is derived from an EMBL/GenBank/DDBJ whole genome shotgun (WGS) entry which is preliminary data.</text>
</comment>